<dbReference type="Proteomes" id="UP001221757">
    <property type="component" value="Unassembled WGS sequence"/>
</dbReference>
<accession>A0AAD7DQG5</accession>
<sequence length="271" mass="30916">MAWLEQAGKFEDGLCLSSTSQPFILYYPQDMPSLRSGAGVPRNHGSEVSSVFGSIFARSWDKFYNIASARGVAAEEGRAKINQRSNNPTQYEETWQTMKGSTAPVVMRIKHYRRKEQNDLGRVCGDQREQVGIRGYYGERLGQQQGDNGKRMLKLWKRAFEMDVILKMKTESRTQQLKQDLTKLVDENCRESCHRSAPAAAQEWLSGADKSNVIEDTTTVQSTSARGVEDLSEYNIWSCHISTQHRGYHSQSSYHEELETLKVNKAMEFRK</sequence>
<name>A0AAD7DQG5_MYCRO</name>
<organism evidence="1 2">
    <name type="scientific">Mycena rosella</name>
    <name type="common">Pink bonnet</name>
    <name type="synonym">Agaricus rosellus</name>
    <dbReference type="NCBI Taxonomy" id="1033263"/>
    <lineage>
        <taxon>Eukaryota</taxon>
        <taxon>Fungi</taxon>
        <taxon>Dikarya</taxon>
        <taxon>Basidiomycota</taxon>
        <taxon>Agaricomycotina</taxon>
        <taxon>Agaricomycetes</taxon>
        <taxon>Agaricomycetidae</taxon>
        <taxon>Agaricales</taxon>
        <taxon>Marasmiineae</taxon>
        <taxon>Mycenaceae</taxon>
        <taxon>Mycena</taxon>
    </lineage>
</organism>
<dbReference type="AlphaFoldDB" id="A0AAD7DQG5"/>
<evidence type="ECO:0000313" key="1">
    <source>
        <dbReference type="EMBL" id="KAJ7697341.1"/>
    </source>
</evidence>
<keyword evidence="2" id="KW-1185">Reference proteome</keyword>
<dbReference type="EMBL" id="JARKIE010000030">
    <property type="protein sequence ID" value="KAJ7697341.1"/>
    <property type="molecule type" value="Genomic_DNA"/>
</dbReference>
<reference evidence="1" key="1">
    <citation type="submission" date="2023-03" db="EMBL/GenBank/DDBJ databases">
        <title>Massive genome expansion in bonnet fungi (Mycena s.s.) driven by repeated elements and novel gene families across ecological guilds.</title>
        <authorList>
            <consortium name="Lawrence Berkeley National Laboratory"/>
            <person name="Harder C.B."/>
            <person name="Miyauchi S."/>
            <person name="Viragh M."/>
            <person name="Kuo A."/>
            <person name="Thoen E."/>
            <person name="Andreopoulos B."/>
            <person name="Lu D."/>
            <person name="Skrede I."/>
            <person name="Drula E."/>
            <person name="Henrissat B."/>
            <person name="Morin E."/>
            <person name="Kohler A."/>
            <person name="Barry K."/>
            <person name="LaButti K."/>
            <person name="Morin E."/>
            <person name="Salamov A."/>
            <person name="Lipzen A."/>
            <person name="Mereny Z."/>
            <person name="Hegedus B."/>
            <person name="Baldrian P."/>
            <person name="Stursova M."/>
            <person name="Weitz H."/>
            <person name="Taylor A."/>
            <person name="Grigoriev I.V."/>
            <person name="Nagy L.G."/>
            <person name="Martin F."/>
            <person name="Kauserud H."/>
        </authorList>
    </citation>
    <scope>NUCLEOTIDE SEQUENCE</scope>
    <source>
        <strain evidence="1">CBHHK067</strain>
    </source>
</reference>
<comment type="caution">
    <text evidence="1">The sequence shown here is derived from an EMBL/GenBank/DDBJ whole genome shotgun (WGS) entry which is preliminary data.</text>
</comment>
<evidence type="ECO:0000313" key="2">
    <source>
        <dbReference type="Proteomes" id="UP001221757"/>
    </source>
</evidence>
<protein>
    <submittedName>
        <fullName evidence="1">Uncharacterized protein</fullName>
    </submittedName>
</protein>
<proteinExistence type="predicted"/>
<gene>
    <name evidence="1" type="ORF">B0H17DRAFT_1130332</name>
</gene>